<comment type="caution">
    <text evidence="1">The sequence shown here is derived from an EMBL/GenBank/DDBJ whole genome shotgun (WGS) entry which is preliminary data.</text>
</comment>
<name>A0ABT8KHM2_9MICO</name>
<accession>A0ABT8KHM2</accession>
<evidence type="ECO:0000313" key="1">
    <source>
        <dbReference type="EMBL" id="MDN4615824.1"/>
    </source>
</evidence>
<proteinExistence type="predicted"/>
<keyword evidence="2" id="KW-1185">Reference proteome</keyword>
<dbReference type="Proteomes" id="UP001174208">
    <property type="component" value="Unassembled WGS sequence"/>
</dbReference>
<dbReference type="EMBL" id="JAROCF010000001">
    <property type="protein sequence ID" value="MDN4615824.1"/>
    <property type="molecule type" value="Genomic_DNA"/>
</dbReference>
<evidence type="ECO:0000313" key="2">
    <source>
        <dbReference type="Proteomes" id="UP001174208"/>
    </source>
</evidence>
<dbReference type="InterPro" id="IPR009351">
    <property type="entry name" value="AlkZ-like"/>
</dbReference>
<reference evidence="1" key="1">
    <citation type="submission" date="2023-06" db="EMBL/GenBank/DDBJ databases">
        <title>MT1 and MT2 Draft Genomes of Novel Species.</title>
        <authorList>
            <person name="Venkateswaran K."/>
        </authorList>
    </citation>
    <scope>NUCLEOTIDE SEQUENCE</scope>
    <source>
        <strain evidence="1">F6_8S_P_1B</strain>
    </source>
</reference>
<organism evidence="1 2">
    <name type="scientific">Leifsonia williamsii</name>
    <dbReference type="NCBI Taxonomy" id="3035919"/>
    <lineage>
        <taxon>Bacteria</taxon>
        <taxon>Bacillati</taxon>
        <taxon>Actinomycetota</taxon>
        <taxon>Actinomycetes</taxon>
        <taxon>Micrococcales</taxon>
        <taxon>Microbacteriaceae</taxon>
        <taxon>Leifsonia</taxon>
    </lineage>
</organism>
<gene>
    <name evidence="1" type="ORF">P5G50_15330</name>
</gene>
<dbReference type="RefSeq" id="WP_301212376.1">
    <property type="nucleotide sequence ID" value="NZ_JAROCF010000001.1"/>
</dbReference>
<dbReference type="PANTHER" id="PTHR30528">
    <property type="entry name" value="CYTOPLASMIC PROTEIN"/>
    <property type="match status" value="1"/>
</dbReference>
<dbReference type="Pfam" id="PF06224">
    <property type="entry name" value="AlkZ-like"/>
    <property type="match status" value="1"/>
</dbReference>
<sequence length="420" mass="46663">MVDQVSPASVSRELVSPALARRIALAAQGFGRPRPAAIGTRQLNGVIDRLGLLQIDSVNVFERSHYLPVFARLGGYDRALLDRLTFDARGPHTEYWAHEAAFVRKEDWPLFAWRMEDYRARYGAADGWFAQNRETVEWLRRELAANGPLVAGEIEHDANTRTGPWWGWSGVKRALESLFLFGEVAIAGRTRFQRRYGLVEDVLPASALDRTVDREDAVRELIRRSAVAHGIGTAKDFADYYRIKGAPAAAAIRDLEEAGDLLPVRVPGWESNGKPTPAWVHRDARKPRRIEAAALLSPFDPVVWFRDRALRMFGFHYRIEIYTPAPQRVYGYYSLPILLDDALVGRIDLKSDRQAGVLRVQSAWTEPGAPPATLDRLVPLLHETAAWQGLASVTVSDTARGDLAPALARALGTTAAAAGE</sequence>
<dbReference type="PANTHER" id="PTHR30528:SF0">
    <property type="entry name" value="CYTOPLASMIC PROTEIN"/>
    <property type="match status" value="1"/>
</dbReference>
<protein>
    <submittedName>
        <fullName evidence="1">Crosslink repair DNA glycosylase YcaQ family protein</fullName>
    </submittedName>
</protein>